<evidence type="ECO:0000313" key="10">
    <source>
        <dbReference type="Proteomes" id="UP001174932"/>
    </source>
</evidence>
<accession>A0ABT8YNV3</accession>
<keyword evidence="6 7" id="KW-0472">Membrane</keyword>
<proteinExistence type="inferred from homology"/>
<dbReference type="PANTHER" id="PTHR36964">
    <property type="entry name" value="PROTEIN-METHIONINE-SULFOXIDE REDUCTASE HEME-BINDING SUBUNIT MSRQ"/>
    <property type="match status" value="1"/>
</dbReference>
<evidence type="ECO:0000256" key="3">
    <source>
        <dbReference type="ARBA" id="ARBA00022692"/>
    </source>
</evidence>
<protein>
    <recommendedName>
        <fullName evidence="7">Protein-methionine-sulfoxide reductase heme-binding subunit MsrQ</fullName>
    </recommendedName>
    <alternativeName>
        <fullName evidence="7">Flavocytochrome MsrQ</fullName>
    </alternativeName>
</protein>
<dbReference type="Proteomes" id="UP001174932">
    <property type="component" value="Unassembled WGS sequence"/>
</dbReference>
<evidence type="ECO:0000256" key="5">
    <source>
        <dbReference type="ARBA" id="ARBA00023004"/>
    </source>
</evidence>
<evidence type="ECO:0000256" key="6">
    <source>
        <dbReference type="ARBA" id="ARBA00023136"/>
    </source>
</evidence>
<dbReference type="Pfam" id="PF01794">
    <property type="entry name" value="Ferric_reduct"/>
    <property type="match status" value="1"/>
</dbReference>
<dbReference type="InterPro" id="IPR013130">
    <property type="entry name" value="Fe3_Rdtase_TM_dom"/>
</dbReference>
<feature type="transmembrane region" description="Helical" evidence="7">
    <location>
        <begin position="162"/>
        <end position="180"/>
    </location>
</feature>
<keyword evidence="7" id="KW-0349">Heme</keyword>
<dbReference type="HAMAP" id="MF_01207">
    <property type="entry name" value="MsrQ"/>
    <property type="match status" value="1"/>
</dbReference>
<feature type="domain" description="Ferric oxidoreductase" evidence="8">
    <location>
        <begin position="59"/>
        <end position="171"/>
    </location>
</feature>
<keyword evidence="10" id="KW-1185">Reference proteome</keyword>
<comment type="subcellular location">
    <subcellularLocation>
        <location evidence="7">Cell membrane</location>
        <topology evidence="7">Multi-pass membrane protein</topology>
    </subcellularLocation>
    <subcellularLocation>
        <location evidence="1">Membrane</location>
        <topology evidence="1">Multi-pass membrane protein</topology>
    </subcellularLocation>
</comment>
<organism evidence="9 10">
    <name type="scientific">Rhizobium alvei</name>
    <dbReference type="NCBI Taxonomy" id="1132659"/>
    <lineage>
        <taxon>Bacteria</taxon>
        <taxon>Pseudomonadati</taxon>
        <taxon>Pseudomonadota</taxon>
        <taxon>Alphaproteobacteria</taxon>
        <taxon>Hyphomicrobiales</taxon>
        <taxon>Rhizobiaceae</taxon>
        <taxon>Rhizobium/Agrobacterium group</taxon>
        <taxon>Rhizobium</taxon>
    </lineage>
</organism>
<dbReference type="RefSeq" id="WP_304377319.1">
    <property type="nucleotide sequence ID" value="NZ_JAUOZU010000010.1"/>
</dbReference>
<comment type="similarity">
    <text evidence="7">Belongs to the MsrQ family.</text>
</comment>
<dbReference type="NCBIfam" id="NF003833">
    <property type="entry name" value="PRK05419.1-5"/>
    <property type="match status" value="1"/>
</dbReference>
<keyword evidence="7" id="KW-0249">Electron transport</keyword>
<reference evidence="9" key="2">
    <citation type="submission" date="2023-07" db="EMBL/GenBank/DDBJ databases">
        <authorList>
            <person name="Shen H."/>
        </authorList>
    </citation>
    <scope>NUCLEOTIDE SEQUENCE</scope>
    <source>
        <strain evidence="9">TNR-22</strain>
    </source>
</reference>
<evidence type="ECO:0000256" key="1">
    <source>
        <dbReference type="ARBA" id="ARBA00004141"/>
    </source>
</evidence>
<evidence type="ECO:0000256" key="4">
    <source>
        <dbReference type="ARBA" id="ARBA00022989"/>
    </source>
</evidence>
<keyword evidence="7" id="KW-0288">FMN</keyword>
<dbReference type="PANTHER" id="PTHR36964:SF1">
    <property type="entry name" value="PROTEIN-METHIONINE-SULFOXIDE REDUCTASE HEME-BINDING SUBUNIT MSRQ"/>
    <property type="match status" value="1"/>
</dbReference>
<keyword evidence="7" id="KW-1003">Cell membrane</keyword>
<reference evidence="9" key="1">
    <citation type="journal article" date="2015" name="Int. J. Syst. Evol. Microbiol.">
        <title>Rhizobium alvei sp. nov., isolated from a freshwater river.</title>
        <authorList>
            <person name="Sheu S.Y."/>
            <person name="Huang H.W."/>
            <person name="Young C.C."/>
            <person name="Chen W.M."/>
        </authorList>
    </citation>
    <scope>NUCLEOTIDE SEQUENCE</scope>
    <source>
        <strain evidence="9">TNR-22</strain>
    </source>
</reference>
<evidence type="ECO:0000259" key="8">
    <source>
        <dbReference type="Pfam" id="PF01794"/>
    </source>
</evidence>
<gene>
    <name evidence="7 9" type="primary">msrQ</name>
    <name evidence="9" type="ORF">Q4481_15635</name>
</gene>
<keyword evidence="5 7" id="KW-0408">Iron</keyword>
<dbReference type="InterPro" id="IPR022837">
    <property type="entry name" value="MsrQ-like"/>
</dbReference>
<comment type="caution">
    <text evidence="9">The sequence shown here is derived from an EMBL/GenBank/DDBJ whole genome shotgun (WGS) entry which is preliminary data.</text>
</comment>
<keyword evidence="4 7" id="KW-1133">Transmembrane helix</keyword>
<comment type="cofactor">
    <cofactor evidence="7">
        <name>heme b</name>
        <dbReference type="ChEBI" id="CHEBI:60344"/>
    </cofactor>
    <text evidence="7">Binds 1 heme b (iron(II)-protoporphyrin IX) group per subunit.</text>
</comment>
<evidence type="ECO:0000256" key="7">
    <source>
        <dbReference type="HAMAP-Rule" id="MF_01207"/>
    </source>
</evidence>
<feature type="transmembrane region" description="Helical" evidence="7">
    <location>
        <begin position="186"/>
        <end position="202"/>
    </location>
</feature>
<evidence type="ECO:0000256" key="2">
    <source>
        <dbReference type="ARBA" id="ARBA00022448"/>
    </source>
</evidence>
<feature type="transmembrane region" description="Helical" evidence="7">
    <location>
        <begin position="91"/>
        <end position="109"/>
    </location>
</feature>
<keyword evidence="3 7" id="KW-0812">Transmembrane</keyword>
<evidence type="ECO:0000313" key="9">
    <source>
        <dbReference type="EMBL" id="MDO6965398.1"/>
    </source>
</evidence>
<comment type="function">
    <text evidence="7">Part of the MsrPQ system that repairs oxidized periplasmic proteins containing methionine sulfoxide residues (Met-O), using respiratory chain electrons. Thus protects these proteins from oxidative-stress damage caused by reactive species of oxygen and chlorine generated by the host defense mechanisms. MsrPQ is essential for the maintenance of envelope integrity under bleach stress, rescuing a wide series of structurally unrelated periplasmic proteins from methionine oxidation. MsrQ provides electrons for reduction to the reductase catalytic subunit MsrP, using the quinone pool of the respiratory chain.</text>
</comment>
<dbReference type="EMBL" id="JAUOZU010000010">
    <property type="protein sequence ID" value="MDO6965398.1"/>
    <property type="molecule type" value="Genomic_DNA"/>
</dbReference>
<keyword evidence="2 7" id="KW-0813">Transport</keyword>
<feature type="transmembrane region" description="Helical" evidence="7">
    <location>
        <begin position="129"/>
        <end position="150"/>
    </location>
</feature>
<comment type="subunit">
    <text evidence="7">Heterodimer of a catalytic subunit (MsrP) and a heme-binding subunit (MsrQ).</text>
</comment>
<comment type="cofactor">
    <cofactor evidence="7">
        <name>FMN</name>
        <dbReference type="ChEBI" id="CHEBI:58210"/>
    </cofactor>
    <text evidence="7">Binds 1 FMN per subunit.</text>
</comment>
<feature type="transmembrane region" description="Helical" evidence="7">
    <location>
        <begin position="22"/>
        <end position="42"/>
    </location>
</feature>
<keyword evidence="7" id="KW-0285">Flavoprotein</keyword>
<name>A0ABT8YNV3_9HYPH</name>
<keyword evidence="7" id="KW-0479">Metal-binding</keyword>
<sequence>MATANVQPVDLPRRINRALAKVSPWVIYGVGLIPAAWYFYLGATNALGANPVQSFEHLLGEWAIRFLILTLIVTPLRELTRVNLVRFRRALGLLAFYYALMHLATYVLLDRGLDLGVIATDLMKRPYIIIGMTGFVGLLALAVTSNAASIRKMGRNWTRLHWVIYPIALLGITHYLMAVKSWPPRPLLYLAIISVLLGYRLFRRMLPNIIQRRAAA</sequence>
<feature type="transmembrane region" description="Helical" evidence="7">
    <location>
        <begin position="62"/>
        <end position="79"/>
    </location>
</feature>